<evidence type="ECO:0000313" key="1">
    <source>
        <dbReference type="Ensembl" id="ENSSGRP00000008554.1"/>
    </source>
</evidence>
<dbReference type="Ensembl" id="ENSSGRT00000009335.1">
    <property type="protein sequence ID" value="ENSSGRP00000008554.1"/>
    <property type="gene ID" value="ENSSGRG00000005801.1"/>
</dbReference>
<name>A0A672KAQ3_SINGR</name>
<sequence length="92" mass="10765">MNMTKNSRRPILNRAGSDIIRANSKVRMPFAPLIRRKIRPIRARRITLNKVGDTKYFSIRSARNIPVVWGIESKEKKRTNEPNIRHCISKPK</sequence>
<proteinExistence type="predicted"/>
<accession>A0A672KAQ3</accession>
<reference evidence="1" key="2">
    <citation type="submission" date="2025-09" db="UniProtKB">
        <authorList>
            <consortium name="Ensembl"/>
        </authorList>
    </citation>
    <scope>IDENTIFICATION</scope>
</reference>
<dbReference type="Proteomes" id="UP000472262">
    <property type="component" value="Unassembled WGS sequence"/>
</dbReference>
<keyword evidence="2" id="KW-1185">Reference proteome</keyword>
<dbReference type="InParanoid" id="A0A672KAQ3"/>
<dbReference type="OMA" id="NEPNIRH"/>
<organism evidence="1 2">
    <name type="scientific">Sinocyclocheilus grahami</name>
    <name type="common">Dianchi golden-line fish</name>
    <name type="synonym">Barbus grahami</name>
    <dbReference type="NCBI Taxonomy" id="75366"/>
    <lineage>
        <taxon>Eukaryota</taxon>
        <taxon>Metazoa</taxon>
        <taxon>Chordata</taxon>
        <taxon>Craniata</taxon>
        <taxon>Vertebrata</taxon>
        <taxon>Euteleostomi</taxon>
        <taxon>Actinopterygii</taxon>
        <taxon>Neopterygii</taxon>
        <taxon>Teleostei</taxon>
        <taxon>Ostariophysi</taxon>
        <taxon>Cypriniformes</taxon>
        <taxon>Cyprinidae</taxon>
        <taxon>Cyprininae</taxon>
        <taxon>Sinocyclocheilus</taxon>
    </lineage>
</organism>
<protein>
    <submittedName>
        <fullName evidence="1">Uncharacterized protein</fullName>
    </submittedName>
</protein>
<reference evidence="1" key="1">
    <citation type="submission" date="2025-08" db="UniProtKB">
        <authorList>
            <consortium name="Ensembl"/>
        </authorList>
    </citation>
    <scope>IDENTIFICATION</scope>
</reference>
<evidence type="ECO:0000313" key="2">
    <source>
        <dbReference type="Proteomes" id="UP000472262"/>
    </source>
</evidence>
<dbReference type="AlphaFoldDB" id="A0A672KAQ3"/>